<keyword evidence="2" id="KW-0472">Membrane</keyword>
<name>A0A182SI10_9DIPT</name>
<feature type="compositionally biased region" description="Low complexity" evidence="1">
    <location>
        <begin position="98"/>
        <end position="115"/>
    </location>
</feature>
<dbReference type="VEuPathDB" id="VectorBase:AMAM007214"/>
<feature type="compositionally biased region" description="Basic and acidic residues" evidence="1">
    <location>
        <begin position="122"/>
        <end position="136"/>
    </location>
</feature>
<keyword evidence="2" id="KW-0812">Transmembrane</keyword>
<dbReference type="EnsemblMetazoa" id="AMAM007214-RA">
    <property type="protein sequence ID" value="AMAM007214-PA"/>
    <property type="gene ID" value="AMAM007214"/>
</dbReference>
<reference evidence="4" key="1">
    <citation type="submission" date="2013-09" db="EMBL/GenBank/DDBJ databases">
        <title>The Genome Sequence of Anopheles maculatus species B.</title>
        <authorList>
            <consortium name="The Broad Institute Genomics Platform"/>
            <person name="Neafsey D.E."/>
            <person name="Besansky N."/>
            <person name="Howell P."/>
            <person name="Walton C."/>
            <person name="Young S.K."/>
            <person name="Zeng Q."/>
            <person name="Gargeya S."/>
            <person name="Fitzgerald M."/>
            <person name="Haas B."/>
            <person name="Abouelleil A."/>
            <person name="Allen A.W."/>
            <person name="Alvarado L."/>
            <person name="Arachchi H.M."/>
            <person name="Berlin A.M."/>
            <person name="Chapman S.B."/>
            <person name="Gainer-Dewar J."/>
            <person name="Goldberg J."/>
            <person name="Griggs A."/>
            <person name="Gujja S."/>
            <person name="Hansen M."/>
            <person name="Howarth C."/>
            <person name="Imamovic A."/>
            <person name="Ireland A."/>
            <person name="Larimer J."/>
            <person name="McCowan C."/>
            <person name="Murphy C."/>
            <person name="Pearson M."/>
            <person name="Poon T.W."/>
            <person name="Priest M."/>
            <person name="Roberts A."/>
            <person name="Saif S."/>
            <person name="Shea T."/>
            <person name="Sisk P."/>
            <person name="Sykes S."/>
            <person name="Wortman J."/>
            <person name="Nusbaum C."/>
            <person name="Birren B."/>
        </authorList>
    </citation>
    <scope>NUCLEOTIDE SEQUENCE [LARGE SCALE GENOMIC DNA]</scope>
    <source>
        <strain evidence="4">maculatus3</strain>
    </source>
</reference>
<sequence length="136" mass="15588">MFSWRGFRITTKISYAIYLTQFPIFFYNVGRTRTPQFFEFWPAVIFNTNEYLVVFLSSFLLTVLFETPFINVKKMLFSRSGNAKLMTKAGDSLSTDESSSTAHRTTTPSTATSNTMVDENENSSRSKERLESKLNG</sequence>
<protein>
    <submittedName>
        <fullName evidence="3">Uncharacterized protein</fullName>
    </submittedName>
</protein>
<keyword evidence="2" id="KW-1133">Transmembrane helix</keyword>
<evidence type="ECO:0000256" key="1">
    <source>
        <dbReference type="SAM" id="MobiDB-lite"/>
    </source>
</evidence>
<evidence type="ECO:0000256" key="2">
    <source>
        <dbReference type="SAM" id="Phobius"/>
    </source>
</evidence>
<feature type="region of interest" description="Disordered" evidence="1">
    <location>
        <begin position="88"/>
        <end position="136"/>
    </location>
</feature>
<dbReference type="PANTHER" id="PTHR11161">
    <property type="entry name" value="O-ACYLTRANSFERASE"/>
    <property type="match status" value="1"/>
</dbReference>
<reference evidence="3" key="2">
    <citation type="submission" date="2020-05" db="UniProtKB">
        <authorList>
            <consortium name="EnsemblMetazoa"/>
        </authorList>
    </citation>
    <scope>IDENTIFICATION</scope>
    <source>
        <strain evidence="3">maculatus3</strain>
    </source>
</reference>
<feature type="transmembrane region" description="Helical" evidence="2">
    <location>
        <begin position="12"/>
        <end position="30"/>
    </location>
</feature>
<evidence type="ECO:0000313" key="3">
    <source>
        <dbReference type="EnsemblMetazoa" id="AMAM007214-PA"/>
    </source>
</evidence>
<organism evidence="3 4">
    <name type="scientific">Anopheles maculatus</name>
    <dbReference type="NCBI Taxonomy" id="74869"/>
    <lineage>
        <taxon>Eukaryota</taxon>
        <taxon>Metazoa</taxon>
        <taxon>Ecdysozoa</taxon>
        <taxon>Arthropoda</taxon>
        <taxon>Hexapoda</taxon>
        <taxon>Insecta</taxon>
        <taxon>Pterygota</taxon>
        <taxon>Neoptera</taxon>
        <taxon>Endopterygota</taxon>
        <taxon>Diptera</taxon>
        <taxon>Nematocera</taxon>
        <taxon>Culicoidea</taxon>
        <taxon>Culicidae</taxon>
        <taxon>Anophelinae</taxon>
        <taxon>Anopheles</taxon>
        <taxon>Anopheles maculatus group</taxon>
    </lineage>
</organism>
<dbReference type="InterPro" id="IPR052728">
    <property type="entry name" value="O2_lipid_transport_reg"/>
</dbReference>
<feature type="transmembrane region" description="Helical" evidence="2">
    <location>
        <begin position="50"/>
        <end position="70"/>
    </location>
</feature>
<accession>A0A182SI10</accession>
<evidence type="ECO:0000313" key="4">
    <source>
        <dbReference type="Proteomes" id="UP000075901"/>
    </source>
</evidence>
<keyword evidence="4" id="KW-1185">Reference proteome</keyword>
<dbReference type="Proteomes" id="UP000075901">
    <property type="component" value="Unassembled WGS sequence"/>
</dbReference>
<dbReference type="PANTHER" id="PTHR11161:SF4">
    <property type="entry name" value="DROP DEAD"/>
    <property type="match status" value="1"/>
</dbReference>
<dbReference type="AlphaFoldDB" id="A0A182SI10"/>
<proteinExistence type="predicted"/>